<dbReference type="PROSITE" id="PS50075">
    <property type="entry name" value="CARRIER"/>
    <property type="match status" value="2"/>
</dbReference>
<dbReference type="Pfam" id="PF13193">
    <property type="entry name" value="AMP-binding_C"/>
    <property type="match status" value="2"/>
</dbReference>
<dbReference type="CDD" id="cd19543">
    <property type="entry name" value="DCL_NRPS"/>
    <property type="match status" value="1"/>
</dbReference>
<evidence type="ECO:0000256" key="5">
    <source>
        <dbReference type="SAM" id="MobiDB-lite"/>
    </source>
</evidence>
<dbReference type="FunFam" id="3.40.50.980:FF:000001">
    <property type="entry name" value="Non-ribosomal peptide synthetase"/>
    <property type="match status" value="2"/>
</dbReference>
<reference evidence="7 8" key="1">
    <citation type="submission" date="2018-08" db="EMBL/GenBank/DDBJ databases">
        <title>Isolation, diversity and antifungal activity of Actinobacteria from wheat.</title>
        <authorList>
            <person name="Han C."/>
        </authorList>
    </citation>
    <scope>NUCLEOTIDE SEQUENCE [LARGE SCALE GENOMIC DNA]</scope>
    <source>
        <strain evidence="7 8">NEAU-YY421</strain>
    </source>
</reference>
<dbReference type="InterPro" id="IPR023213">
    <property type="entry name" value="CAT-like_dom_sf"/>
</dbReference>
<dbReference type="InterPro" id="IPR001242">
    <property type="entry name" value="Condensation_dom"/>
</dbReference>
<dbReference type="SMART" id="SM00824">
    <property type="entry name" value="PKS_TE"/>
    <property type="match status" value="1"/>
</dbReference>
<dbReference type="GO" id="GO:0003824">
    <property type="term" value="F:catalytic activity"/>
    <property type="evidence" value="ECO:0007669"/>
    <property type="project" value="InterPro"/>
</dbReference>
<evidence type="ECO:0000313" key="7">
    <source>
        <dbReference type="EMBL" id="RFU87377.1"/>
    </source>
</evidence>
<dbReference type="PROSITE" id="PS00012">
    <property type="entry name" value="PHOSPHOPANTETHEINE"/>
    <property type="match status" value="2"/>
</dbReference>
<evidence type="ECO:0000256" key="4">
    <source>
        <dbReference type="ARBA" id="ARBA00022553"/>
    </source>
</evidence>
<dbReference type="SMART" id="SM00823">
    <property type="entry name" value="PKS_PP"/>
    <property type="match status" value="2"/>
</dbReference>
<dbReference type="GO" id="GO:0031177">
    <property type="term" value="F:phosphopantetheine binding"/>
    <property type="evidence" value="ECO:0007669"/>
    <property type="project" value="InterPro"/>
</dbReference>
<dbReference type="GO" id="GO:0008610">
    <property type="term" value="P:lipid biosynthetic process"/>
    <property type="evidence" value="ECO:0007669"/>
    <property type="project" value="UniProtKB-ARBA"/>
</dbReference>
<dbReference type="Gene3D" id="2.30.38.10">
    <property type="entry name" value="Luciferase, Domain 3"/>
    <property type="match status" value="2"/>
</dbReference>
<dbReference type="Gene3D" id="3.30.300.30">
    <property type="match status" value="2"/>
</dbReference>
<dbReference type="OrthoDB" id="2472181at2"/>
<dbReference type="GO" id="GO:0043041">
    <property type="term" value="P:amino acid activation for nonribosomal peptide biosynthetic process"/>
    <property type="evidence" value="ECO:0007669"/>
    <property type="project" value="TreeGrafter"/>
</dbReference>
<keyword evidence="4" id="KW-0597">Phosphoprotein</keyword>
<dbReference type="GO" id="GO:0072330">
    <property type="term" value="P:monocarboxylic acid biosynthetic process"/>
    <property type="evidence" value="ECO:0007669"/>
    <property type="project" value="UniProtKB-ARBA"/>
</dbReference>
<feature type="compositionally biased region" description="Basic and acidic residues" evidence="5">
    <location>
        <begin position="966"/>
        <end position="979"/>
    </location>
</feature>
<comment type="similarity">
    <text evidence="2">Belongs to the ATP-dependent AMP-binding enzyme family.</text>
</comment>
<feature type="region of interest" description="Disordered" evidence="5">
    <location>
        <begin position="1055"/>
        <end position="1082"/>
    </location>
</feature>
<dbReference type="InterPro" id="IPR010071">
    <property type="entry name" value="AA_adenyl_dom"/>
</dbReference>
<dbReference type="GO" id="GO:0017000">
    <property type="term" value="P:antibiotic biosynthetic process"/>
    <property type="evidence" value="ECO:0007669"/>
    <property type="project" value="UniProtKB-ARBA"/>
</dbReference>
<dbReference type="SUPFAM" id="SSF56801">
    <property type="entry name" value="Acetyl-CoA synthetase-like"/>
    <property type="match status" value="2"/>
</dbReference>
<gene>
    <name evidence="7" type="ORF">DY218_07260</name>
</gene>
<dbReference type="CDD" id="cd12116">
    <property type="entry name" value="A_NRPS_Ta1_like"/>
    <property type="match status" value="1"/>
</dbReference>
<dbReference type="NCBIfam" id="TIGR01733">
    <property type="entry name" value="AA-adenyl-dom"/>
    <property type="match status" value="2"/>
</dbReference>
<dbReference type="InterPro" id="IPR009081">
    <property type="entry name" value="PP-bd_ACP"/>
</dbReference>
<dbReference type="FunFam" id="1.10.1200.10:FF:000016">
    <property type="entry name" value="Non-ribosomal peptide synthase"/>
    <property type="match status" value="1"/>
</dbReference>
<dbReference type="EMBL" id="QUAK01000036">
    <property type="protein sequence ID" value="RFU87377.1"/>
    <property type="molecule type" value="Genomic_DNA"/>
</dbReference>
<name>A0A372MAQ8_9ACTN</name>
<dbReference type="InterPro" id="IPR020806">
    <property type="entry name" value="PKS_PP-bd"/>
</dbReference>
<dbReference type="Gene3D" id="3.40.50.980">
    <property type="match status" value="4"/>
</dbReference>
<dbReference type="SUPFAM" id="SSF47336">
    <property type="entry name" value="ACP-like"/>
    <property type="match status" value="2"/>
</dbReference>
<dbReference type="InterPro" id="IPR029058">
    <property type="entry name" value="AB_hydrolase_fold"/>
</dbReference>
<keyword evidence="3" id="KW-0596">Phosphopantetheine</keyword>
<dbReference type="FunFam" id="2.30.38.10:FF:000001">
    <property type="entry name" value="Non-ribosomal peptide synthetase PvdI"/>
    <property type="match status" value="2"/>
</dbReference>
<protein>
    <submittedName>
        <fullName evidence="7">Non-ribosomal peptide synthetase</fullName>
    </submittedName>
</protein>
<sequence>MTQPSTISEVLPLSPLQQGLLFLSEYDRDGVDVYTVQLVADLQGLTDEGAAALHTAADTLLERHPHLAACFRHRRSGEAIQVVPARVAAPWRETAPDAGEDTDAAFERIAEEDRVRRFDLARPPLHRFTLIRAAEGRCRLVWTVHHIVVDGWSMAALSRELVELTEQSAAGTTPAAPPPQYRTYLSWLQAQDRDAARDAWRQALAGVSEPTRLVGAAPARPVGAAASGSDPAGGRTRPAPLPRSLPLSLSDASSAALTAFARAEGLTVNSVVQGCWALLLSRLTGQRTVLFGAVSSGRPAGLADVERMVGLFANTLPVRVDVDPHRTPAELFAQVQQRQAALLDHEHLTLADVQQLTGVRGELFDTALMFQNYPVGDLPLDGAAGARAEIRSATHYPLTLTVFPGDRLTLAVNHLPDRVPDADAERIGQRFLRLLDAAVAGADLPSGRLDPLTAGERDELLCAHQGPARARPAERVTALVAEWATGTPDAPAVRCGDDLLTYGQLHERATRLADALRTAGAGPERIVAIALDRSTDLVVAALAVLHSGAAYLPLDPDYPAERIGYMLDDAAPVVTLTSASVAGRLGGTLPADATWLLGPHGAPPADLPPGDGTPAPVDSTAGTDGADGTDRPAYVIYTSGSTGRPKGVVVPHGALTNLVHDMRRRFAVTPDDRFLAVTTFGFDIANLELFVPLAAGAELVVAPRETVRDPRALAGLCTASGATLMQATPGLWQSLAAEAPESLAGLTALVGGEALPDTVAEALGTRCRSVTNLYGPTETTIWSTSAPVRPGEPVTIGRPIDNTRVYVLDPALQPVPDGTFGELYIAGDGLARGYQNRPALTADRFVADPHGPDGTRMYRTGDIVRRDPASGDLEYGGRTDHQVKIRGYRIELGEIESVLAAEPGVDAAVVVARTGPGGDTLLAAYAVPAGTDRNRLRERASAVLPEHMVPAVYVTLDELPRTPNGKIDRKALPEPDRTRAGSGRAPEGPYEQLLCAVFADVLGAERVGADEDFFALGGHSLSATRVVNRLRSELGTDLPVRTLFECRTAERLATALDGPSQPAGDAHSAPATPPRPPLEASAETGFAPLSYAQRRLWFLSRLEGPDGAGAGMYNIPLALRLTGPLDGPALADALRDVLARHDSLRTVFVESDGLPTQVVLTPEEAERAGGRLEHLRTTEDALPGMLDAEAGAGFDLARDVPLRARLFELDAETHVFALTLHHIAADFWSLEPLARDLSEAYTARTAGRTPDWQALPVSYTDYARWQRRLLGERDDTDSLLARELAHWRGVLDGIPEELELPADFPRPARASGRGADVHTTLPASAHRALDALARDTGGTLFMAVQAGIAALLTRLGAGTDIPLGTPVAGRTDEALRDLVGFFVNTLVLRTDTGGDPSFRDLLDRVRETDLTAYAHAELPFEYLVEELNPARSLGRQPLFQVILAFQAGTDPLPGLPGLTATVQQATTTTAKFDLSFQVTDRRDAHGEPAGLDILLEYSEDLFTRATAARLADSLVTLLDSACAAPDATLSRLALLTGEERTARLAEGAGPRIEVRPDTLPGLFEEHVRRAPDRPALVDPGAADPLGSDRRPDDTTRLSYAELDARANRLARELVARGAGPGSVVALAIPRSSATVVALLAVLKTGAAYLPVDPEYPADRIAYMLDDASPVDVLTVHSAADRLPGPARPALVLDDPEVAARLAARSAAPLTDAERTRPLTPRDTAYVIYTSGSTGRPKGVVVPHAGVVNLAAHHRERLGAGPDARALQFASFSFDATVWELCASLFAGGTLVQATAEARVSGEVLAGFVAEHRVTHAVLPPTVVAGIPQDRSLPDDLVLAVAGEACPPAVAARWARTHQLRNAYGPTETSVCATVSDPLDGAGKPPIGRPVANFRTYVLDSALAPVPPGVTGELYVAGAGLADGYLGRRTVTAERFVADPFGPPGTRMYRTGDLVRPLPGGSLDYVGRADQQIKLRGFRIEPGEVEAVLTGHPVVDQAAVLVTRSPDGSGQLTGYVVPVPGVAEVDAPVLKEYVGRSLPPHMVPSALVTLGALPLTTNGKLDTAALPAPGRAVRAAAGRQPRTPSEVIVAEVFAAVLGLDEADAETDFFAAGGSSLDSVRVVSRAAKAGLSISLADVFSRRTVAELAACARTRSPHPDGPGLFGAGELGAEALGPVLDIRPTGTAAPLFCLHGGVGFGLPYAGLARWLDESRPVFALQSEGIAPDTPWQRPPDVRTLAADYLERVRAIQPSGPYHFLGWSFGGLVAHEMAVQLQAQGERTAFLGVLDSFPVADGDPRPSDDEIRRNFLEHVGQFGDTRAFGEDDVRRLMTVMRHHTDLAHAFTPGRFDGALTLFAATGDRAPGELPARWRPHLGGRLTVHEVPYGHEQLLGPEAARLIGEAVDAALHGG</sequence>
<organism evidence="7 8">
    <name type="scientific">Streptomyces triticagri</name>
    <dbReference type="NCBI Taxonomy" id="2293568"/>
    <lineage>
        <taxon>Bacteria</taxon>
        <taxon>Bacillati</taxon>
        <taxon>Actinomycetota</taxon>
        <taxon>Actinomycetes</taxon>
        <taxon>Kitasatosporales</taxon>
        <taxon>Streptomycetaceae</taxon>
        <taxon>Streptomyces</taxon>
    </lineage>
</organism>
<dbReference type="InterPro" id="IPR000873">
    <property type="entry name" value="AMP-dep_synth/lig_dom"/>
</dbReference>
<dbReference type="InterPro" id="IPR045851">
    <property type="entry name" value="AMP-bd_C_sf"/>
</dbReference>
<dbReference type="InterPro" id="IPR025110">
    <property type="entry name" value="AMP-bd_C"/>
</dbReference>
<keyword evidence="8" id="KW-1185">Reference proteome</keyword>
<dbReference type="Pfam" id="PF00501">
    <property type="entry name" value="AMP-binding"/>
    <property type="match status" value="2"/>
</dbReference>
<evidence type="ECO:0000256" key="2">
    <source>
        <dbReference type="ARBA" id="ARBA00006432"/>
    </source>
</evidence>
<feature type="domain" description="Carrier" evidence="6">
    <location>
        <begin position="985"/>
        <end position="1060"/>
    </location>
</feature>
<feature type="region of interest" description="Disordered" evidence="5">
    <location>
        <begin position="598"/>
        <end position="627"/>
    </location>
</feature>
<evidence type="ECO:0000256" key="3">
    <source>
        <dbReference type="ARBA" id="ARBA00022450"/>
    </source>
</evidence>
<dbReference type="InterPro" id="IPR020802">
    <property type="entry name" value="TesA-like"/>
</dbReference>
<dbReference type="SUPFAM" id="SSF53474">
    <property type="entry name" value="alpha/beta-Hydrolases"/>
    <property type="match status" value="1"/>
</dbReference>
<dbReference type="GO" id="GO:0044550">
    <property type="term" value="P:secondary metabolite biosynthetic process"/>
    <property type="evidence" value="ECO:0007669"/>
    <property type="project" value="UniProtKB-ARBA"/>
</dbReference>
<evidence type="ECO:0000259" key="6">
    <source>
        <dbReference type="PROSITE" id="PS50075"/>
    </source>
</evidence>
<dbReference type="Pfam" id="PF00668">
    <property type="entry name" value="Condensation"/>
    <property type="match status" value="2"/>
</dbReference>
<dbReference type="FunFam" id="3.40.50.12780:FF:000012">
    <property type="entry name" value="Non-ribosomal peptide synthetase"/>
    <property type="match status" value="2"/>
</dbReference>
<dbReference type="Pfam" id="PF00975">
    <property type="entry name" value="Thioesterase"/>
    <property type="match status" value="1"/>
</dbReference>
<dbReference type="PROSITE" id="PS00455">
    <property type="entry name" value="AMP_BINDING"/>
    <property type="match status" value="2"/>
</dbReference>
<dbReference type="Gene3D" id="3.30.559.30">
    <property type="entry name" value="Nonribosomal peptide synthetase, condensation domain"/>
    <property type="match status" value="2"/>
</dbReference>
<dbReference type="Pfam" id="PF00550">
    <property type="entry name" value="PP-binding"/>
    <property type="match status" value="2"/>
</dbReference>
<dbReference type="InterPro" id="IPR036736">
    <property type="entry name" value="ACP-like_sf"/>
</dbReference>
<feature type="region of interest" description="Disordered" evidence="5">
    <location>
        <begin position="963"/>
        <end position="986"/>
    </location>
</feature>
<proteinExistence type="inferred from homology"/>
<dbReference type="CDD" id="cd19540">
    <property type="entry name" value="LCL_NRPS-like"/>
    <property type="match status" value="1"/>
</dbReference>
<dbReference type="InterPro" id="IPR020845">
    <property type="entry name" value="AMP-binding_CS"/>
</dbReference>
<dbReference type="Gene3D" id="3.40.50.1820">
    <property type="entry name" value="alpha/beta hydrolase"/>
    <property type="match status" value="1"/>
</dbReference>
<feature type="region of interest" description="Disordered" evidence="5">
    <location>
        <begin position="1573"/>
        <end position="1594"/>
    </location>
</feature>
<comment type="caution">
    <text evidence="7">The sequence shown here is derived from an EMBL/GenBank/DDBJ whole genome shotgun (WGS) entry which is preliminary data.</text>
</comment>
<comment type="cofactor">
    <cofactor evidence="1">
        <name>pantetheine 4'-phosphate</name>
        <dbReference type="ChEBI" id="CHEBI:47942"/>
    </cofactor>
</comment>
<dbReference type="GO" id="GO:0005829">
    <property type="term" value="C:cytosol"/>
    <property type="evidence" value="ECO:0007669"/>
    <property type="project" value="TreeGrafter"/>
</dbReference>
<dbReference type="Gene3D" id="3.30.559.10">
    <property type="entry name" value="Chloramphenicol acetyltransferase-like domain"/>
    <property type="match status" value="2"/>
</dbReference>
<evidence type="ECO:0000313" key="8">
    <source>
        <dbReference type="Proteomes" id="UP000263094"/>
    </source>
</evidence>
<dbReference type="Gene3D" id="1.10.1200.10">
    <property type="entry name" value="ACP-like"/>
    <property type="match status" value="1"/>
</dbReference>
<dbReference type="InterPro" id="IPR001031">
    <property type="entry name" value="Thioesterase"/>
</dbReference>
<dbReference type="PANTHER" id="PTHR45527">
    <property type="entry name" value="NONRIBOSOMAL PEPTIDE SYNTHETASE"/>
    <property type="match status" value="1"/>
</dbReference>
<evidence type="ECO:0000256" key="1">
    <source>
        <dbReference type="ARBA" id="ARBA00001957"/>
    </source>
</evidence>
<feature type="region of interest" description="Disordered" evidence="5">
    <location>
        <begin position="218"/>
        <end position="244"/>
    </location>
</feature>
<dbReference type="PANTHER" id="PTHR45527:SF1">
    <property type="entry name" value="FATTY ACID SYNTHASE"/>
    <property type="match status" value="1"/>
</dbReference>
<feature type="domain" description="Carrier" evidence="6">
    <location>
        <begin position="2079"/>
        <end position="2153"/>
    </location>
</feature>
<dbReference type="Proteomes" id="UP000263094">
    <property type="component" value="Unassembled WGS sequence"/>
</dbReference>
<accession>A0A372MAQ8</accession>
<dbReference type="FunFam" id="3.30.300.30:FF:000010">
    <property type="entry name" value="Enterobactin synthetase component F"/>
    <property type="match status" value="1"/>
</dbReference>
<dbReference type="InterPro" id="IPR006162">
    <property type="entry name" value="Ppantetheine_attach_site"/>
</dbReference>
<dbReference type="SUPFAM" id="SSF52777">
    <property type="entry name" value="CoA-dependent acyltransferases"/>
    <property type="match status" value="4"/>
</dbReference>
<dbReference type="RefSeq" id="WP_128555079.1">
    <property type="nucleotide sequence ID" value="NZ_QUAK01000036.1"/>
</dbReference>